<dbReference type="InParanoid" id="E9HWP2"/>
<evidence type="ECO:0000313" key="2">
    <source>
        <dbReference type="EMBL" id="EFX63835.1"/>
    </source>
</evidence>
<dbReference type="EMBL" id="GL732949">
    <property type="protein sequence ID" value="EFX63835.1"/>
    <property type="molecule type" value="Genomic_DNA"/>
</dbReference>
<organism evidence="2 3">
    <name type="scientific">Daphnia pulex</name>
    <name type="common">Water flea</name>
    <dbReference type="NCBI Taxonomy" id="6669"/>
    <lineage>
        <taxon>Eukaryota</taxon>
        <taxon>Metazoa</taxon>
        <taxon>Ecdysozoa</taxon>
        <taxon>Arthropoda</taxon>
        <taxon>Crustacea</taxon>
        <taxon>Branchiopoda</taxon>
        <taxon>Diplostraca</taxon>
        <taxon>Cladocera</taxon>
        <taxon>Anomopoda</taxon>
        <taxon>Daphniidae</taxon>
        <taxon>Daphnia</taxon>
    </lineage>
</organism>
<accession>E9HWP2</accession>
<dbReference type="PANTHER" id="PTHR46903:SF1">
    <property type="entry name" value="CCHC-TYPE DOMAIN-CONTAINING PROTEIN"/>
    <property type="match status" value="1"/>
</dbReference>
<dbReference type="Proteomes" id="UP000000305">
    <property type="component" value="Unassembled WGS sequence"/>
</dbReference>
<reference evidence="2 3" key="1">
    <citation type="journal article" date="2011" name="Science">
        <title>The ecoresponsive genome of Daphnia pulex.</title>
        <authorList>
            <person name="Colbourne J.K."/>
            <person name="Pfrender M.E."/>
            <person name="Gilbert D."/>
            <person name="Thomas W.K."/>
            <person name="Tucker A."/>
            <person name="Oakley T.H."/>
            <person name="Tokishita S."/>
            <person name="Aerts A."/>
            <person name="Arnold G.J."/>
            <person name="Basu M.K."/>
            <person name="Bauer D.J."/>
            <person name="Caceres C.E."/>
            <person name="Carmel L."/>
            <person name="Casola C."/>
            <person name="Choi J.H."/>
            <person name="Detter J.C."/>
            <person name="Dong Q."/>
            <person name="Dusheyko S."/>
            <person name="Eads B.D."/>
            <person name="Frohlich T."/>
            <person name="Geiler-Samerotte K.A."/>
            <person name="Gerlach D."/>
            <person name="Hatcher P."/>
            <person name="Jogdeo S."/>
            <person name="Krijgsveld J."/>
            <person name="Kriventseva E.V."/>
            <person name="Kultz D."/>
            <person name="Laforsch C."/>
            <person name="Lindquist E."/>
            <person name="Lopez J."/>
            <person name="Manak J.R."/>
            <person name="Muller J."/>
            <person name="Pangilinan J."/>
            <person name="Patwardhan R.P."/>
            <person name="Pitluck S."/>
            <person name="Pritham E.J."/>
            <person name="Rechtsteiner A."/>
            <person name="Rho M."/>
            <person name="Rogozin I.B."/>
            <person name="Sakarya O."/>
            <person name="Salamov A."/>
            <person name="Schaack S."/>
            <person name="Shapiro H."/>
            <person name="Shiga Y."/>
            <person name="Skalitzky C."/>
            <person name="Smith Z."/>
            <person name="Souvorov A."/>
            <person name="Sung W."/>
            <person name="Tang Z."/>
            <person name="Tsuchiya D."/>
            <person name="Tu H."/>
            <person name="Vos H."/>
            <person name="Wang M."/>
            <person name="Wolf Y.I."/>
            <person name="Yamagata H."/>
            <person name="Yamada T."/>
            <person name="Ye Y."/>
            <person name="Shaw J.R."/>
            <person name="Andrews J."/>
            <person name="Crease T.J."/>
            <person name="Tang H."/>
            <person name="Lucas S.M."/>
            <person name="Robertson H.M."/>
            <person name="Bork P."/>
            <person name="Koonin E.V."/>
            <person name="Zdobnov E.M."/>
            <person name="Grigoriev I.V."/>
            <person name="Lynch M."/>
            <person name="Boore J.L."/>
        </authorList>
    </citation>
    <scope>NUCLEOTIDE SEQUENCE [LARGE SCALE GENOMIC DNA]</scope>
</reference>
<dbReference type="KEGG" id="dpx:DAPPUDRAFT_118795"/>
<dbReference type="HOGENOM" id="CLU_912942_0_0_1"/>
<dbReference type="PhylomeDB" id="E9HWP2"/>
<gene>
    <name evidence="2" type="ORF">DAPPUDRAFT_118795</name>
</gene>
<proteinExistence type="predicted"/>
<dbReference type="PANTHER" id="PTHR46903">
    <property type="entry name" value="C2H2-TYPE DOMAIN-CONTAINING PROTEIN"/>
    <property type="match status" value="1"/>
</dbReference>
<sequence>MSWVEVALVLRSSSTLADRTAGKKALALKLVDMEAHSLLQMSHSVDLISCFTCIGEKGANKVEKGEGACAQKRARMRPGDLAIAVDNCKKELTMARGRKKADKARQQVDEDTIAGRRKNRIVQSIYQRQAKDLGKSQAQTTANDGGQGLNLQTPNAKSETTSQHSRAQDAVDRDAVRSKIDLACKMINTLMADNGSRRACRGLVDKLDSMFADTERLNLLAVMPNDAEEFGRQAAIQIALFTQIETAKEDVDGFIDSRADEASSIASFQPLSIRSEVLRNWTQTQQLRQQTSQALIDAKQKAEEA</sequence>
<feature type="compositionally biased region" description="Polar residues" evidence="1">
    <location>
        <begin position="136"/>
        <end position="165"/>
    </location>
</feature>
<dbReference type="AlphaFoldDB" id="E9HWP2"/>
<name>E9HWP2_DAPPU</name>
<feature type="region of interest" description="Disordered" evidence="1">
    <location>
        <begin position="132"/>
        <end position="172"/>
    </location>
</feature>
<evidence type="ECO:0000256" key="1">
    <source>
        <dbReference type="SAM" id="MobiDB-lite"/>
    </source>
</evidence>
<keyword evidence="3" id="KW-1185">Reference proteome</keyword>
<protein>
    <submittedName>
        <fullName evidence="2">Uncharacterized protein</fullName>
    </submittedName>
</protein>
<evidence type="ECO:0000313" key="3">
    <source>
        <dbReference type="Proteomes" id="UP000000305"/>
    </source>
</evidence>